<dbReference type="InterPro" id="IPR002655">
    <property type="entry name" value="Acyl-CoA_oxidase_C"/>
</dbReference>
<accession>A0A225WQA7</accession>
<dbReference type="FunFam" id="1.10.540.10:FF:000018">
    <property type="entry name" value="Acyl-coenzyme A oxidase"/>
    <property type="match status" value="1"/>
</dbReference>
<dbReference type="FunFam" id="2.40.110.10:FF:000003">
    <property type="entry name" value="Acyl-coenzyme A oxidase"/>
    <property type="match status" value="1"/>
</dbReference>
<comment type="catalytic activity">
    <reaction evidence="1">
        <text>a 2,3-saturated acyl-CoA + O2 = a (2E)-enoyl-CoA + H2O2</text>
        <dbReference type="Rhea" id="RHEA:38959"/>
        <dbReference type="ChEBI" id="CHEBI:15379"/>
        <dbReference type="ChEBI" id="CHEBI:16240"/>
        <dbReference type="ChEBI" id="CHEBI:58856"/>
        <dbReference type="ChEBI" id="CHEBI:65111"/>
        <dbReference type="EC" id="1.3.3.6"/>
    </reaction>
</comment>
<dbReference type="InterPro" id="IPR006091">
    <property type="entry name" value="Acyl-CoA_Oxase/DH_mid-dom"/>
</dbReference>
<dbReference type="Pfam" id="PF22924">
    <property type="entry name" value="ACOX_C_alpha1"/>
    <property type="match status" value="1"/>
</dbReference>
<dbReference type="Proteomes" id="UP000198211">
    <property type="component" value="Unassembled WGS sequence"/>
</dbReference>
<feature type="binding site" evidence="14">
    <location>
        <position position="171"/>
    </location>
    <ligand>
        <name>FAD</name>
        <dbReference type="ChEBI" id="CHEBI:57692"/>
    </ligand>
</feature>
<keyword evidence="20" id="KW-1185">Reference proteome</keyword>
<keyword evidence="8" id="KW-0560">Oxidoreductase</keyword>
<evidence type="ECO:0000256" key="14">
    <source>
        <dbReference type="PIRSR" id="PIRSR000168-2"/>
    </source>
</evidence>
<dbReference type="InterPro" id="IPR029320">
    <property type="entry name" value="Acyl-CoA_ox_N"/>
</dbReference>
<dbReference type="InterPro" id="IPR036250">
    <property type="entry name" value="AcylCo_DH-like_C"/>
</dbReference>
<dbReference type="GO" id="GO:0005504">
    <property type="term" value="F:fatty acid binding"/>
    <property type="evidence" value="ECO:0007669"/>
    <property type="project" value="TreeGrafter"/>
</dbReference>
<dbReference type="Gene3D" id="2.40.110.10">
    <property type="entry name" value="Butyryl-CoA Dehydrogenase, subunit A, domain 2"/>
    <property type="match status" value="1"/>
</dbReference>
<evidence type="ECO:0000256" key="13">
    <source>
        <dbReference type="PIRSR" id="PIRSR000168-1"/>
    </source>
</evidence>
<dbReference type="STRING" id="4795.A0A225WQA7"/>
<evidence type="ECO:0000256" key="5">
    <source>
        <dbReference type="ARBA" id="ARBA00022630"/>
    </source>
</evidence>
<dbReference type="InterPro" id="IPR055060">
    <property type="entry name" value="ACOX_C_alpha1"/>
</dbReference>
<feature type="binding site" evidence="14">
    <location>
        <position position="210"/>
    </location>
    <ligand>
        <name>FAD</name>
        <dbReference type="ChEBI" id="CHEBI:57692"/>
    </ligand>
</feature>
<evidence type="ECO:0000259" key="15">
    <source>
        <dbReference type="Pfam" id="PF01756"/>
    </source>
</evidence>
<keyword evidence="6 12" id="KW-0274">FAD</keyword>
<organism evidence="19 20">
    <name type="scientific">Phytophthora megakarya</name>
    <dbReference type="NCBI Taxonomy" id="4795"/>
    <lineage>
        <taxon>Eukaryota</taxon>
        <taxon>Sar</taxon>
        <taxon>Stramenopiles</taxon>
        <taxon>Oomycota</taxon>
        <taxon>Peronosporomycetes</taxon>
        <taxon>Peronosporales</taxon>
        <taxon>Peronosporaceae</taxon>
        <taxon>Phytophthora</taxon>
    </lineage>
</organism>
<keyword evidence="7" id="KW-0276">Fatty acid metabolism</keyword>
<dbReference type="Gene3D" id="1.10.540.10">
    <property type="entry name" value="Acyl-CoA dehydrogenase/oxidase, N-terminal domain"/>
    <property type="match status" value="1"/>
</dbReference>
<comment type="subcellular location">
    <subcellularLocation>
        <location evidence="3">Peroxisome</location>
    </subcellularLocation>
</comment>
<dbReference type="Gene3D" id="1.20.140.10">
    <property type="entry name" value="Butyryl-CoA Dehydrogenase, subunit A, domain 3"/>
    <property type="match status" value="2"/>
</dbReference>
<keyword evidence="10" id="KW-0576">Peroxisome</keyword>
<dbReference type="InterPro" id="IPR037069">
    <property type="entry name" value="AcylCoA_DH/ox_N_sf"/>
</dbReference>
<evidence type="ECO:0000256" key="2">
    <source>
        <dbReference type="ARBA" id="ARBA00001974"/>
    </source>
</evidence>
<dbReference type="SUPFAM" id="SSF56645">
    <property type="entry name" value="Acyl-CoA dehydrogenase NM domain-like"/>
    <property type="match status" value="1"/>
</dbReference>
<dbReference type="InterPro" id="IPR046373">
    <property type="entry name" value="Acyl-CoA_Oxase/DH_mid-dom_sf"/>
</dbReference>
<evidence type="ECO:0000256" key="9">
    <source>
        <dbReference type="ARBA" id="ARBA00023098"/>
    </source>
</evidence>
<dbReference type="EMBL" id="NBNE01000465">
    <property type="protein sequence ID" value="OWZ19259.1"/>
    <property type="molecule type" value="Genomic_DNA"/>
</dbReference>
<sequence length="698" mass="77674">MSDASASRRLAALSRQLQTTPCAISTRDQTVAELAAERVRSSFSPRAMADFIFGGTKQTELRLEAMQMLEKHPEFRNDVGIFDRSLAQRREHTLQRVRRLYSLFMEHGADVDKRETLADIVGVFDLPLWTRNGVHFGLFLGAIMGQGDQEQQDEWMLPTMMLELFGCYAMTELGHGSFTRGFETTATFDDKTDEFVIHTPTDTATKWFIGGAGQTATHSVCFARLVLNGADHGVQSFIVPLRDVETHEPLPGVRIGDMGSKMGLQGVDNGWIQFDHVRVPRANMLRRYAQVSRDGVFSQTQHKAQLAYAALLINRGKIVTLSVGILEKAVTIAVRYAAVRRQGVQVNSADSHPETRLLDYQTHQYRLMPVLARAYAYRLHARHITRLLQQFDTHGSDISEALLADIHGTMSGFKAFCTWDVQEGIDICRQSCGGNGYSKYTGLAELLADFSVMVTFEGDNTVMAQQTAHYLMRAVEKLQRGEKLAGSVEYLKREQAGSRSRQWGVKESTDLNNSALLRDALDVYTGRQVLQVAAKLAAAVGTTEAERMNSCQVDLVEVARVHVFYNVATAFLQHIEELKMEAPRDTATLVPALEALCQLYICQELDSGAAFLLKENFMSSFQSSLVRTRLMESCARVRVDAVTLVDAFMLTDTVINSSVGREDGSIYEGALAAVLDRTGLTPYFASTIKPIFEGELLE</sequence>
<dbReference type="GO" id="GO:0005777">
    <property type="term" value="C:peroxisome"/>
    <property type="evidence" value="ECO:0007669"/>
    <property type="project" value="UniProtKB-SubCell"/>
</dbReference>
<comment type="cofactor">
    <cofactor evidence="2">
        <name>FAD</name>
        <dbReference type="ChEBI" id="CHEBI:57692"/>
    </cofactor>
</comment>
<evidence type="ECO:0000256" key="6">
    <source>
        <dbReference type="ARBA" id="ARBA00022827"/>
    </source>
</evidence>
<reference evidence="20" key="1">
    <citation type="submission" date="2017-03" db="EMBL/GenBank/DDBJ databases">
        <title>Phytopthora megakarya and P. palmivora, two closely related causual agents of cacao black pod achieved similar genome size and gene model numbers by different mechanisms.</title>
        <authorList>
            <person name="Ali S."/>
            <person name="Shao J."/>
            <person name="Larry D.J."/>
            <person name="Kronmiller B."/>
            <person name="Shen D."/>
            <person name="Strem M.D."/>
            <person name="Melnick R.L."/>
            <person name="Guiltinan M.J."/>
            <person name="Tyler B.M."/>
            <person name="Meinhardt L.W."/>
            <person name="Bailey B.A."/>
        </authorList>
    </citation>
    <scope>NUCLEOTIDE SEQUENCE [LARGE SCALE GENOMIC DNA]</scope>
    <source>
        <strain evidence="20">zdho120</strain>
    </source>
</reference>
<evidence type="ECO:0000256" key="10">
    <source>
        <dbReference type="ARBA" id="ARBA00023140"/>
    </source>
</evidence>
<evidence type="ECO:0000256" key="8">
    <source>
        <dbReference type="ARBA" id="ARBA00023002"/>
    </source>
</evidence>
<evidence type="ECO:0000313" key="20">
    <source>
        <dbReference type="Proteomes" id="UP000198211"/>
    </source>
</evidence>
<dbReference type="PIRSF" id="PIRSF000168">
    <property type="entry name" value="Acyl-CoA_oxidase"/>
    <property type="match status" value="1"/>
</dbReference>
<dbReference type="FunFam" id="1.20.140.10:FF:000015">
    <property type="entry name" value="Acyl-coenzyme A oxidase"/>
    <property type="match status" value="1"/>
</dbReference>
<comment type="caution">
    <text evidence="19">The sequence shown here is derived from an EMBL/GenBank/DDBJ whole genome shotgun (WGS) entry which is preliminary data.</text>
</comment>
<evidence type="ECO:0000256" key="11">
    <source>
        <dbReference type="ARBA" id="ARBA00063271"/>
    </source>
</evidence>
<name>A0A225WQA7_9STRA</name>
<evidence type="ECO:0000256" key="1">
    <source>
        <dbReference type="ARBA" id="ARBA00001201"/>
    </source>
</evidence>
<gene>
    <name evidence="19" type="ORF">PHMEG_0006527</name>
</gene>
<dbReference type="AlphaFoldDB" id="A0A225WQA7"/>
<dbReference type="InterPro" id="IPR009100">
    <property type="entry name" value="AcylCoA_DH/oxidase_NM_dom_sf"/>
</dbReference>
<dbReference type="Pfam" id="PF02770">
    <property type="entry name" value="Acyl-CoA_dh_M"/>
    <property type="match status" value="1"/>
</dbReference>
<keyword evidence="5 12" id="KW-0285">Flavoprotein</keyword>
<dbReference type="PANTHER" id="PTHR10909:SF352">
    <property type="entry name" value="ACYL-COENZYME A OXIDASE-LIKE PROTEIN"/>
    <property type="match status" value="1"/>
</dbReference>
<dbReference type="OrthoDB" id="538336at2759"/>
<evidence type="ECO:0000256" key="7">
    <source>
        <dbReference type="ARBA" id="ARBA00022832"/>
    </source>
</evidence>
<dbReference type="InterPro" id="IPR012258">
    <property type="entry name" value="Acyl-CoA_oxidase"/>
</dbReference>
<evidence type="ECO:0000259" key="16">
    <source>
        <dbReference type="Pfam" id="PF02770"/>
    </source>
</evidence>
<dbReference type="GO" id="GO:0055088">
    <property type="term" value="P:lipid homeostasis"/>
    <property type="evidence" value="ECO:0007669"/>
    <property type="project" value="TreeGrafter"/>
</dbReference>
<dbReference type="GO" id="GO:0071949">
    <property type="term" value="F:FAD binding"/>
    <property type="evidence" value="ECO:0007669"/>
    <property type="project" value="InterPro"/>
</dbReference>
<dbReference type="Pfam" id="PF14749">
    <property type="entry name" value="Acyl-CoA_ox_N"/>
    <property type="match status" value="1"/>
</dbReference>
<evidence type="ECO:0000256" key="4">
    <source>
        <dbReference type="ARBA" id="ARBA00006288"/>
    </source>
</evidence>
<feature type="domain" description="Acyl-coenzyme A oxidase N-terminal" evidence="17">
    <location>
        <begin position="45"/>
        <end position="162"/>
    </location>
</feature>
<comment type="subunit">
    <text evidence="11">Heteropentamer composed of five different subunits.</text>
</comment>
<dbReference type="Pfam" id="PF01756">
    <property type="entry name" value="ACOX"/>
    <property type="match status" value="1"/>
</dbReference>
<feature type="domain" description="Acyl-CoA oxidase C-terminal" evidence="15">
    <location>
        <begin position="516"/>
        <end position="691"/>
    </location>
</feature>
<feature type="domain" description="Acyl-CoA oxidase/dehydrogenase middle" evidence="16">
    <location>
        <begin position="167"/>
        <end position="277"/>
    </location>
</feature>
<dbReference type="FunFam" id="1.20.140.10:FF:000013">
    <property type="entry name" value="Acyl-coenzyme A oxidase"/>
    <property type="match status" value="1"/>
</dbReference>
<evidence type="ECO:0000259" key="17">
    <source>
        <dbReference type="Pfam" id="PF14749"/>
    </source>
</evidence>
<evidence type="ECO:0000259" key="18">
    <source>
        <dbReference type="Pfam" id="PF22924"/>
    </source>
</evidence>
<dbReference type="GO" id="GO:0033540">
    <property type="term" value="P:fatty acid beta-oxidation using acyl-CoA oxidase"/>
    <property type="evidence" value="ECO:0007669"/>
    <property type="project" value="TreeGrafter"/>
</dbReference>
<evidence type="ECO:0000256" key="12">
    <source>
        <dbReference type="PIRNR" id="PIRNR000168"/>
    </source>
</evidence>
<evidence type="ECO:0000256" key="3">
    <source>
        <dbReference type="ARBA" id="ARBA00004275"/>
    </source>
</evidence>
<evidence type="ECO:0000313" key="19">
    <source>
        <dbReference type="EMBL" id="OWZ19259.1"/>
    </source>
</evidence>
<dbReference type="GO" id="GO:0003997">
    <property type="term" value="F:acyl-CoA oxidase activity"/>
    <property type="evidence" value="ECO:0007669"/>
    <property type="project" value="UniProtKB-EC"/>
</dbReference>
<protein>
    <recommendedName>
        <fullName evidence="12">Acyl-coenzyme A oxidase</fullName>
    </recommendedName>
</protein>
<comment type="similarity">
    <text evidence="4 12">Belongs to the acyl-CoA oxidase family.</text>
</comment>
<proteinExistence type="inferred from homology"/>
<keyword evidence="9" id="KW-0443">Lipid metabolism</keyword>
<dbReference type="PANTHER" id="PTHR10909">
    <property type="entry name" value="ELECTRON TRANSPORT OXIDOREDUCTASE"/>
    <property type="match status" value="1"/>
</dbReference>
<dbReference type="SUPFAM" id="SSF47203">
    <property type="entry name" value="Acyl-CoA dehydrogenase C-terminal domain-like"/>
    <property type="match status" value="2"/>
</dbReference>
<feature type="active site" description="Proton acceptor" evidence="13">
    <location>
        <position position="457"/>
    </location>
</feature>
<feature type="domain" description="Acyl-CoA oxidase C-alpha1" evidence="18">
    <location>
        <begin position="308"/>
        <end position="472"/>
    </location>
</feature>